<dbReference type="InterPro" id="IPR002474">
    <property type="entry name" value="CarbamoylP_synth_ssu_N"/>
</dbReference>
<comment type="pathway">
    <text evidence="1 11">Pyrimidine metabolism; UMP biosynthesis via de novo pathway; (S)-dihydroorotate from bicarbonate: step 1/3.</text>
</comment>
<evidence type="ECO:0000313" key="14">
    <source>
        <dbReference type="Proteomes" id="UP001329915"/>
    </source>
</evidence>
<dbReference type="AlphaFoldDB" id="A0AAU0UPC9"/>
<comment type="catalytic activity">
    <reaction evidence="10 11">
        <text>L-glutamine + H2O = L-glutamate + NH4(+)</text>
        <dbReference type="Rhea" id="RHEA:15889"/>
        <dbReference type="ChEBI" id="CHEBI:15377"/>
        <dbReference type="ChEBI" id="CHEBI:28938"/>
        <dbReference type="ChEBI" id="CHEBI:29985"/>
        <dbReference type="ChEBI" id="CHEBI:58359"/>
    </reaction>
</comment>
<evidence type="ECO:0000313" key="13">
    <source>
        <dbReference type="EMBL" id="WRO22064.1"/>
    </source>
</evidence>
<sequence>MDAYLVLEDGAVFKGRGFGAAGKRHGEVVFNTSMTGYQEILTDPSYCGQIVTMTYPLIGNYGLNEEDFESVRPYVTGYVVRERCQVPSNWRSLENLDEFLKKHQIGGIEGIDTRALTRRLRTNGTMRGVLAVGDWDVAELLKSAGQHAQLSGEKLVPHVTTDKPYIIKGDKFNVVLVDFGVKHNIIRWLSRIGCSVQVVPATTSTAEILALAPDGVMLSNGPGDPKDVPYGVETVKGLLGHVPIFGICLGHQLLGMALGATTFKLPFGHRGANHPVKEFASGRVYITSQNHGYAIDPDSVKAERAEVTHINLNDNTVEGLKAVGLSAFSVQYHPESSPGPTDSEYLFYQFFDMIERFRGKGEQYEA</sequence>
<dbReference type="Pfam" id="PF00988">
    <property type="entry name" value="CPSase_sm_chain"/>
    <property type="match status" value="1"/>
</dbReference>
<dbReference type="InterPro" id="IPR050472">
    <property type="entry name" value="Anth_synth/Amidotransfase"/>
</dbReference>
<dbReference type="EMBL" id="CP121694">
    <property type="protein sequence ID" value="WRO22064.1"/>
    <property type="molecule type" value="Genomic_DNA"/>
</dbReference>
<feature type="binding site" evidence="11">
    <location>
        <position position="292"/>
    </location>
    <ligand>
        <name>L-glutamine</name>
        <dbReference type="ChEBI" id="CHEBI:58359"/>
    </ligand>
</feature>
<dbReference type="GO" id="GO:0005524">
    <property type="term" value="F:ATP binding"/>
    <property type="evidence" value="ECO:0007669"/>
    <property type="project" value="UniProtKB-UniRule"/>
</dbReference>
<comment type="catalytic activity">
    <reaction evidence="9 11">
        <text>hydrogencarbonate + L-glutamine + 2 ATP + H2O = carbamoyl phosphate + L-glutamate + 2 ADP + phosphate + 2 H(+)</text>
        <dbReference type="Rhea" id="RHEA:18633"/>
        <dbReference type="ChEBI" id="CHEBI:15377"/>
        <dbReference type="ChEBI" id="CHEBI:15378"/>
        <dbReference type="ChEBI" id="CHEBI:17544"/>
        <dbReference type="ChEBI" id="CHEBI:29985"/>
        <dbReference type="ChEBI" id="CHEBI:30616"/>
        <dbReference type="ChEBI" id="CHEBI:43474"/>
        <dbReference type="ChEBI" id="CHEBI:58228"/>
        <dbReference type="ChEBI" id="CHEBI:58359"/>
        <dbReference type="ChEBI" id="CHEBI:456216"/>
        <dbReference type="EC" id="6.3.5.5"/>
    </reaction>
</comment>
<feature type="active site" evidence="11">
    <location>
        <position position="333"/>
    </location>
</feature>
<dbReference type="FunFam" id="3.50.30.20:FF:000001">
    <property type="entry name" value="Carbamoyl-phosphate synthase small chain"/>
    <property type="match status" value="1"/>
</dbReference>
<evidence type="ECO:0000256" key="7">
    <source>
        <dbReference type="ARBA" id="ARBA00022962"/>
    </source>
</evidence>
<reference evidence="13 14" key="1">
    <citation type="submission" date="2023-04" db="EMBL/GenBank/DDBJ databases">
        <authorList>
            <person name="Hsu D."/>
        </authorList>
    </citation>
    <scope>NUCLEOTIDE SEQUENCE [LARGE SCALE GENOMIC DNA]</scope>
    <source>
        <strain evidence="13 14">MK1</strain>
    </source>
</reference>
<dbReference type="GO" id="GO:0006526">
    <property type="term" value="P:L-arginine biosynthetic process"/>
    <property type="evidence" value="ECO:0007669"/>
    <property type="project" value="UniProtKB-UniRule"/>
</dbReference>
<dbReference type="GO" id="GO:0006541">
    <property type="term" value="P:glutamine metabolic process"/>
    <property type="evidence" value="ECO:0007669"/>
    <property type="project" value="InterPro"/>
</dbReference>
<dbReference type="GO" id="GO:0006207">
    <property type="term" value="P:'de novo' pyrimidine nucleobase biosynthetic process"/>
    <property type="evidence" value="ECO:0007669"/>
    <property type="project" value="InterPro"/>
</dbReference>
<dbReference type="InterPro" id="IPR017926">
    <property type="entry name" value="GATASE"/>
</dbReference>
<proteinExistence type="inferred from homology"/>
<feature type="binding site" evidence="11">
    <location>
        <position position="45"/>
    </location>
    <ligand>
        <name>L-glutamine</name>
        <dbReference type="ChEBI" id="CHEBI:58359"/>
    </ligand>
</feature>
<dbReference type="NCBIfam" id="NF009475">
    <property type="entry name" value="PRK12838.1"/>
    <property type="match status" value="1"/>
</dbReference>
<keyword evidence="7 11" id="KW-0315">Glutamine amidotransferase</keyword>
<name>A0AAU0UPC9_9FIRM</name>
<keyword evidence="11" id="KW-0028">Amino-acid biosynthesis</keyword>
<keyword evidence="8 11" id="KW-0665">Pyrimidine biosynthesis</keyword>
<keyword evidence="4 11" id="KW-0436">Ligase</keyword>
<feature type="active site" evidence="11">
    <location>
        <position position="335"/>
    </location>
</feature>
<dbReference type="InterPro" id="IPR035686">
    <property type="entry name" value="CPSase_GATase1"/>
</dbReference>
<keyword evidence="11" id="KW-0055">Arginine biosynthesis</keyword>
<feature type="region of interest" description="CPSase" evidence="11">
    <location>
        <begin position="1"/>
        <end position="172"/>
    </location>
</feature>
<dbReference type="PRINTS" id="PR00096">
    <property type="entry name" value="GATASE"/>
</dbReference>
<organism evidence="13 14">
    <name type="scientific">Metallumcola ferriviriculae</name>
    <dbReference type="NCBI Taxonomy" id="3039180"/>
    <lineage>
        <taxon>Bacteria</taxon>
        <taxon>Bacillati</taxon>
        <taxon>Bacillota</taxon>
        <taxon>Clostridia</taxon>
        <taxon>Neomoorellales</taxon>
        <taxon>Desulfitibacteraceae</taxon>
        <taxon>Metallumcola</taxon>
    </lineage>
</organism>
<evidence type="ECO:0000256" key="10">
    <source>
        <dbReference type="ARBA" id="ARBA00049285"/>
    </source>
</evidence>
<evidence type="ECO:0000256" key="6">
    <source>
        <dbReference type="ARBA" id="ARBA00022840"/>
    </source>
</evidence>
<feature type="binding site" evidence="11">
    <location>
        <position position="290"/>
    </location>
    <ligand>
        <name>L-glutamine</name>
        <dbReference type="ChEBI" id="CHEBI:58359"/>
    </ligand>
</feature>
<dbReference type="Pfam" id="PF00117">
    <property type="entry name" value="GATase"/>
    <property type="match status" value="1"/>
</dbReference>
<dbReference type="PRINTS" id="PR00099">
    <property type="entry name" value="CPSGATASE"/>
</dbReference>
<dbReference type="CDD" id="cd01744">
    <property type="entry name" value="GATase1_CPSase"/>
    <property type="match status" value="1"/>
</dbReference>
<keyword evidence="5 11" id="KW-0547">Nucleotide-binding</keyword>
<evidence type="ECO:0000256" key="11">
    <source>
        <dbReference type="HAMAP-Rule" id="MF_01209"/>
    </source>
</evidence>
<comment type="function">
    <text evidence="11">Small subunit of the glutamine-dependent carbamoyl phosphate synthetase (CPSase). CPSase catalyzes the formation of carbamoyl phosphate from the ammonia moiety of glutamine, carbonate, and phosphate donated by ATP, constituting the first step of 2 biosynthetic pathways, one leading to arginine and/or urea and the other to pyrimidine nucleotides. The small subunit (glutamine amidotransferase) binds and cleaves glutamine to supply the large subunit with the substrate ammonia.</text>
</comment>
<evidence type="ECO:0000256" key="9">
    <source>
        <dbReference type="ARBA" id="ARBA00048816"/>
    </source>
</evidence>
<feature type="domain" description="Carbamoyl-phosphate synthase small subunit N-terminal" evidence="12">
    <location>
        <begin position="1"/>
        <end position="131"/>
    </location>
</feature>
<evidence type="ECO:0000256" key="1">
    <source>
        <dbReference type="ARBA" id="ARBA00004812"/>
    </source>
</evidence>
<comment type="subunit">
    <text evidence="11">Composed of two chains; the small (or glutamine) chain promotes the hydrolysis of glutamine to ammonia, which is used by the large (or ammonia) chain to synthesize carbamoyl phosphate. Tetramer of heterodimers (alpha,beta)4.</text>
</comment>
<keyword evidence="6 11" id="KW-0067">ATP-binding</keyword>
<dbReference type="PRINTS" id="PR00097">
    <property type="entry name" value="ANTSNTHASEII"/>
</dbReference>
<dbReference type="KEGG" id="dbc:MFMK1_001885"/>
<evidence type="ECO:0000256" key="2">
    <source>
        <dbReference type="ARBA" id="ARBA00005077"/>
    </source>
</evidence>
<feature type="binding site" evidence="11">
    <location>
        <position position="249"/>
    </location>
    <ligand>
        <name>L-glutamine</name>
        <dbReference type="ChEBI" id="CHEBI:58359"/>
    </ligand>
</feature>
<comment type="pathway">
    <text evidence="2 11">Amino-acid biosynthesis; L-arginine biosynthesis; carbamoyl phosphate from bicarbonate: step 1/1.</text>
</comment>
<dbReference type="SUPFAM" id="SSF52317">
    <property type="entry name" value="Class I glutamine amidotransferase-like"/>
    <property type="match status" value="1"/>
</dbReference>
<dbReference type="SMART" id="SM01097">
    <property type="entry name" value="CPSase_sm_chain"/>
    <property type="match status" value="1"/>
</dbReference>
<feature type="binding site" evidence="11">
    <location>
        <position position="252"/>
    </location>
    <ligand>
        <name>L-glutamine</name>
        <dbReference type="ChEBI" id="CHEBI:58359"/>
    </ligand>
</feature>
<evidence type="ECO:0000256" key="4">
    <source>
        <dbReference type="ARBA" id="ARBA00022598"/>
    </source>
</evidence>
<evidence type="ECO:0000259" key="12">
    <source>
        <dbReference type="SMART" id="SM01097"/>
    </source>
</evidence>
<comment type="similarity">
    <text evidence="3 11">Belongs to the CarA family.</text>
</comment>
<dbReference type="SUPFAM" id="SSF52021">
    <property type="entry name" value="Carbamoyl phosphate synthetase, small subunit N-terminal domain"/>
    <property type="match status" value="1"/>
</dbReference>
<keyword evidence="14" id="KW-1185">Reference proteome</keyword>
<dbReference type="NCBIfam" id="TIGR01368">
    <property type="entry name" value="CPSaseIIsmall"/>
    <property type="match status" value="1"/>
</dbReference>
<dbReference type="Proteomes" id="UP001329915">
    <property type="component" value="Chromosome"/>
</dbReference>
<gene>
    <name evidence="11 13" type="primary">carA</name>
    <name evidence="13" type="ORF">MFMK1_001885</name>
</gene>
<dbReference type="PROSITE" id="PS51273">
    <property type="entry name" value="GATASE_TYPE_1"/>
    <property type="match status" value="1"/>
</dbReference>
<dbReference type="InterPro" id="IPR029062">
    <property type="entry name" value="Class_I_gatase-like"/>
</dbReference>
<dbReference type="InterPro" id="IPR036480">
    <property type="entry name" value="CarbP_synth_ssu_N_sf"/>
</dbReference>
<evidence type="ECO:0000256" key="8">
    <source>
        <dbReference type="ARBA" id="ARBA00022975"/>
    </source>
</evidence>
<dbReference type="GO" id="GO:0044205">
    <property type="term" value="P:'de novo' UMP biosynthetic process"/>
    <property type="evidence" value="ECO:0007669"/>
    <property type="project" value="UniProtKB-UniRule"/>
</dbReference>
<dbReference type="HAMAP" id="MF_01209">
    <property type="entry name" value="CPSase_S_chain"/>
    <property type="match status" value="1"/>
</dbReference>
<accession>A0AAU0UPC9</accession>
<feature type="binding site" evidence="11">
    <location>
        <position position="293"/>
    </location>
    <ligand>
        <name>L-glutamine</name>
        <dbReference type="ChEBI" id="CHEBI:58359"/>
    </ligand>
</feature>
<dbReference type="InterPro" id="IPR006274">
    <property type="entry name" value="CarbamoylP_synth_ssu"/>
</dbReference>
<dbReference type="GO" id="GO:0004088">
    <property type="term" value="F:carbamoyl-phosphate synthase (glutamine-hydrolyzing) activity"/>
    <property type="evidence" value="ECO:0007669"/>
    <property type="project" value="UniProtKB-UniRule"/>
</dbReference>
<dbReference type="EC" id="6.3.5.5" evidence="11"/>
<evidence type="ECO:0000256" key="3">
    <source>
        <dbReference type="ARBA" id="ARBA00007800"/>
    </source>
</evidence>
<protein>
    <recommendedName>
        <fullName evidence="11">Carbamoyl phosphate synthase small chain</fullName>
        <ecNumber evidence="11">6.3.5.5</ecNumber>
    </recommendedName>
    <alternativeName>
        <fullName evidence="11">Carbamoyl phosphate synthetase glutamine chain</fullName>
    </alternativeName>
</protein>
<dbReference type="RefSeq" id="WP_366921485.1">
    <property type="nucleotide sequence ID" value="NZ_CP121694.1"/>
</dbReference>
<feature type="binding site" evidence="11">
    <location>
        <position position="221"/>
    </location>
    <ligand>
        <name>L-glutamine</name>
        <dbReference type="ChEBI" id="CHEBI:58359"/>
    </ligand>
</feature>
<dbReference type="Gene3D" id="3.50.30.20">
    <property type="entry name" value="Carbamoyl-phosphate synthase small subunit, N-terminal domain"/>
    <property type="match status" value="1"/>
</dbReference>
<dbReference type="PANTHER" id="PTHR43418:SF7">
    <property type="entry name" value="CARBAMOYL-PHOSPHATE SYNTHASE SMALL CHAIN"/>
    <property type="match status" value="1"/>
</dbReference>
<feature type="active site" description="Nucleophile" evidence="11">
    <location>
        <position position="248"/>
    </location>
</feature>
<evidence type="ECO:0000256" key="5">
    <source>
        <dbReference type="ARBA" id="ARBA00022741"/>
    </source>
</evidence>
<dbReference type="PANTHER" id="PTHR43418">
    <property type="entry name" value="MULTIFUNCTIONAL TRYPTOPHAN BIOSYNTHESIS PROTEIN-RELATED"/>
    <property type="match status" value="1"/>
</dbReference>
<dbReference type="Gene3D" id="3.40.50.880">
    <property type="match status" value="1"/>
</dbReference>
<feature type="binding site" evidence="11">
    <location>
        <position position="223"/>
    </location>
    <ligand>
        <name>L-glutamine</name>
        <dbReference type="ChEBI" id="CHEBI:58359"/>
    </ligand>
</feature>